<dbReference type="AlphaFoldDB" id="A0A0F9RDX6"/>
<reference evidence="1" key="1">
    <citation type="journal article" date="2015" name="Nature">
        <title>Complex archaea that bridge the gap between prokaryotes and eukaryotes.</title>
        <authorList>
            <person name="Spang A."/>
            <person name="Saw J.H."/>
            <person name="Jorgensen S.L."/>
            <person name="Zaremba-Niedzwiedzka K."/>
            <person name="Martijn J."/>
            <person name="Lind A.E."/>
            <person name="van Eijk R."/>
            <person name="Schleper C."/>
            <person name="Guy L."/>
            <person name="Ettema T.J."/>
        </authorList>
    </citation>
    <scope>NUCLEOTIDE SEQUENCE</scope>
</reference>
<accession>A0A0F9RDX6</accession>
<proteinExistence type="predicted"/>
<sequence>MSGSVGGVACDIVRPSSPIAKRTRVGLWIIPGLTGVGAHRLGQNDSQFEFICIEYATSAQINTWAGLIGALQGTVIAITDDHGDSYTGMLVVSVSNPSKIPAWQIQGLGIAGRRGEISIQGVLT</sequence>
<protein>
    <submittedName>
        <fullName evidence="1">Uncharacterized protein</fullName>
    </submittedName>
</protein>
<organism evidence="1">
    <name type="scientific">marine sediment metagenome</name>
    <dbReference type="NCBI Taxonomy" id="412755"/>
    <lineage>
        <taxon>unclassified sequences</taxon>
        <taxon>metagenomes</taxon>
        <taxon>ecological metagenomes</taxon>
    </lineage>
</organism>
<dbReference type="EMBL" id="LAZR01000989">
    <property type="protein sequence ID" value="KKN53079.1"/>
    <property type="molecule type" value="Genomic_DNA"/>
</dbReference>
<evidence type="ECO:0000313" key="1">
    <source>
        <dbReference type="EMBL" id="KKN53079.1"/>
    </source>
</evidence>
<gene>
    <name evidence="1" type="ORF">LCGC14_0605910</name>
</gene>
<comment type="caution">
    <text evidence="1">The sequence shown here is derived from an EMBL/GenBank/DDBJ whole genome shotgun (WGS) entry which is preliminary data.</text>
</comment>
<name>A0A0F9RDX6_9ZZZZ</name>